<sequence>MWRGFAIRDRGAPSGSLLERAMSSGAANLGVGGAVRSESGVEVVESVERRSGAKPMVAAANAGHGSSRSEENRGVTAASGQVMVLLLAGKPLGEADDCVDFWVLFTGINGDDRLSVAARFGSLDVRGRSGGCSRRGGEAKAEEVFEDVIGTVLLVLGTPGEDRFVAASAGFGDIHVGVSKMRWSAKMRMGTAWIWSRAWEKTSTAVDIGVGSAAQLEQKDATHHRSQLVKPGSSSEVNVATAASGKVEDHHNQGIDRGTGVAIEVQMGSHGAICVSWQQGHLIGQWENIDAVSLSLVSQVGWRGVLVFLSR</sequence>
<organism evidence="1 2">
    <name type="scientific">Melastoma candidum</name>
    <dbReference type="NCBI Taxonomy" id="119954"/>
    <lineage>
        <taxon>Eukaryota</taxon>
        <taxon>Viridiplantae</taxon>
        <taxon>Streptophyta</taxon>
        <taxon>Embryophyta</taxon>
        <taxon>Tracheophyta</taxon>
        <taxon>Spermatophyta</taxon>
        <taxon>Magnoliopsida</taxon>
        <taxon>eudicotyledons</taxon>
        <taxon>Gunneridae</taxon>
        <taxon>Pentapetalae</taxon>
        <taxon>rosids</taxon>
        <taxon>malvids</taxon>
        <taxon>Myrtales</taxon>
        <taxon>Melastomataceae</taxon>
        <taxon>Melastomatoideae</taxon>
        <taxon>Melastomateae</taxon>
        <taxon>Melastoma</taxon>
    </lineage>
</organism>
<accession>A0ACB9RNW8</accession>
<gene>
    <name evidence="1" type="ORF">MLD38_006586</name>
</gene>
<protein>
    <submittedName>
        <fullName evidence="1">Uncharacterized protein</fullName>
    </submittedName>
</protein>
<name>A0ACB9RNW8_9MYRT</name>
<dbReference type="EMBL" id="CM042882">
    <property type="protein sequence ID" value="KAI4380390.1"/>
    <property type="molecule type" value="Genomic_DNA"/>
</dbReference>
<reference evidence="2" key="1">
    <citation type="journal article" date="2023" name="Front. Plant Sci.">
        <title>Chromosomal-level genome assembly of Melastoma candidum provides insights into trichome evolution.</title>
        <authorList>
            <person name="Zhong Y."/>
            <person name="Wu W."/>
            <person name="Sun C."/>
            <person name="Zou P."/>
            <person name="Liu Y."/>
            <person name="Dai S."/>
            <person name="Zhou R."/>
        </authorList>
    </citation>
    <scope>NUCLEOTIDE SEQUENCE [LARGE SCALE GENOMIC DNA]</scope>
</reference>
<keyword evidence="2" id="KW-1185">Reference proteome</keyword>
<proteinExistence type="predicted"/>
<comment type="caution">
    <text evidence="1">The sequence shown here is derived from an EMBL/GenBank/DDBJ whole genome shotgun (WGS) entry which is preliminary data.</text>
</comment>
<evidence type="ECO:0000313" key="2">
    <source>
        <dbReference type="Proteomes" id="UP001057402"/>
    </source>
</evidence>
<evidence type="ECO:0000313" key="1">
    <source>
        <dbReference type="EMBL" id="KAI4380390.1"/>
    </source>
</evidence>
<dbReference type="Proteomes" id="UP001057402">
    <property type="component" value="Chromosome 3"/>
</dbReference>